<reference evidence="1" key="1">
    <citation type="journal article" date="2019" name="BMC Genomics">
        <title>A new reference genome for Sorghum bicolor reveals high levels of sequence similarity between sweet and grain genotypes: implications for the genetics of sugar metabolism.</title>
        <authorList>
            <person name="Cooper E.A."/>
            <person name="Brenton Z.W."/>
            <person name="Flinn B.S."/>
            <person name="Jenkins J."/>
            <person name="Shu S."/>
            <person name="Flowers D."/>
            <person name="Luo F."/>
            <person name="Wang Y."/>
            <person name="Xia P."/>
            <person name="Barry K."/>
            <person name="Daum C."/>
            <person name="Lipzen A."/>
            <person name="Yoshinaga Y."/>
            <person name="Schmutz J."/>
            <person name="Saski C."/>
            <person name="Vermerris W."/>
            <person name="Kresovich S."/>
        </authorList>
    </citation>
    <scope>NUCLEOTIDE SEQUENCE</scope>
</reference>
<protein>
    <submittedName>
        <fullName evidence="1">Uncharacterized protein</fullName>
    </submittedName>
</protein>
<dbReference type="EMBL" id="CM027689">
    <property type="protein sequence ID" value="KAG0513907.1"/>
    <property type="molecule type" value="Genomic_DNA"/>
</dbReference>
<comment type="caution">
    <text evidence="1">The sequence shown here is derived from an EMBL/GenBank/DDBJ whole genome shotgun (WGS) entry which is preliminary data.</text>
</comment>
<gene>
    <name evidence="1" type="ORF">BDA96_10G143600</name>
</gene>
<evidence type="ECO:0000313" key="2">
    <source>
        <dbReference type="Proteomes" id="UP000807115"/>
    </source>
</evidence>
<dbReference type="Proteomes" id="UP000807115">
    <property type="component" value="Chromosome 10"/>
</dbReference>
<sequence length="90" mass="10004">MGHELPLARRHTCSHGCWVHHIDVFLGGIYALGAAVGGCGQARARGTGTGTEQKRLEETVRRKKQLVNNYNNPTSKIEMDGWNCWFLQAP</sequence>
<proteinExistence type="predicted"/>
<accession>A0A921Q460</accession>
<evidence type="ECO:0000313" key="1">
    <source>
        <dbReference type="EMBL" id="KAG0513907.1"/>
    </source>
</evidence>
<name>A0A921Q460_SORBI</name>
<dbReference type="AlphaFoldDB" id="A0A921Q460"/>
<organism evidence="1 2">
    <name type="scientific">Sorghum bicolor</name>
    <name type="common">Sorghum</name>
    <name type="synonym">Sorghum vulgare</name>
    <dbReference type="NCBI Taxonomy" id="4558"/>
    <lineage>
        <taxon>Eukaryota</taxon>
        <taxon>Viridiplantae</taxon>
        <taxon>Streptophyta</taxon>
        <taxon>Embryophyta</taxon>
        <taxon>Tracheophyta</taxon>
        <taxon>Spermatophyta</taxon>
        <taxon>Magnoliopsida</taxon>
        <taxon>Liliopsida</taxon>
        <taxon>Poales</taxon>
        <taxon>Poaceae</taxon>
        <taxon>PACMAD clade</taxon>
        <taxon>Panicoideae</taxon>
        <taxon>Andropogonodae</taxon>
        <taxon>Andropogoneae</taxon>
        <taxon>Sorghinae</taxon>
        <taxon>Sorghum</taxon>
    </lineage>
</organism>
<reference evidence="1" key="2">
    <citation type="submission" date="2020-10" db="EMBL/GenBank/DDBJ databases">
        <authorList>
            <person name="Cooper E.A."/>
            <person name="Brenton Z.W."/>
            <person name="Flinn B.S."/>
            <person name="Jenkins J."/>
            <person name="Shu S."/>
            <person name="Flowers D."/>
            <person name="Luo F."/>
            <person name="Wang Y."/>
            <person name="Xia P."/>
            <person name="Barry K."/>
            <person name="Daum C."/>
            <person name="Lipzen A."/>
            <person name="Yoshinaga Y."/>
            <person name="Schmutz J."/>
            <person name="Saski C."/>
            <person name="Vermerris W."/>
            <person name="Kresovich S."/>
        </authorList>
    </citation>
    <scope>NUCLEOTIDE SEQUENCE</scope>
</reference>